<dbReference type="AlphaFoldDB" id="A0A4Y9ZSA8"/>
<dbReference type="SUPFAM" id="SSF53474">
    <property type="entry name" value="alpha/beta-Hydrolases"/>
    <property type="match status" value="1"/>
</dbReference>
<dbReference type="InterPro" id="IPR029058">
    <property type="entry name" value="AB_hydrolase_fold"/>
</dbReference>
<organism evidence="1 2">
    <name type="scientific">Hericium alpestre</name>
    <dbReference type="NCBI Taxonomy" id="135208"/>
    <lineage>
        <taxon>Eukaryota</taxon>
        <taxon>Fungi</taxon>
        <taxon>Dikarya</taxon>
        <taxon>Basidiomycota</taxon>
        <taxon>Agaricomycotina</taxon>
        <taxon>Agaricomycetes</taxon>
        <taxon>Russulales</taxon>
        <taxon>Hericiaceae</taxon>
        <taxon>Hericium</taxon>
    </lineage>
</organism>
<dbReference type="OrthoDB" id="446723at2759"/>
<dbReference type="EMBL" id="SFCI01001223">
    <property type="protein sequence ID" value="TFY76379.1"/>
    <property type="molecule type" value="Genomic_DNA"/>
</dbReference>
<dbReference type="STRING" id="135208.A0A4Y9ZSA8"/>
<reference evidence="1 2" key="1">
    <citation type="submission" date="2019-02" db="EMBL/GenBank/DDBJ databases">
        <title>Genome sequencing of the rare red list fungi Hericium alpestre (H. flagellum).</title>
        <authorList>
            <person name="Buettner E."/>
            <person name="Kellner H."/>
        </authorList>
    </citation>
    <scope>NUCLEOTIDE SEQUENCE [LARGE SCALE GENOMIC DNA]</scope>
    <source>
        <strain evidence="1 2">DSM 108284</strain>
    </source>
</reference>
<comment type="caution">
    <text evidence="1">The sequence shown here is derived from an EMBL/GenBank/DDBJ whole genome shotgun (WGS) entry which is preliminary data.</text>
</comment>
<feature type="non-terminal residue" evidence="1">
    <location>
        <position position="1"/>
    </location>
</feature>
<sequence length="184" mass="20672">GEGRRAAARHGAARAVQLVDTLLETYHILGLVPLFSPLKAFPLAVGYVKHFIVHHFDTLSRITTLRTPILVVHSEDDWDIPFTHSETLFSAIMEPHLPELDLPAGPTWAHADEVERLHAVLEERAVTRSKLVELRVIEQLELVEVFARNTTGDVVFLKTQWGGHDRVGLLEGVQDLMGQLFNLH</sequence>
<evidence type="ECO:0000313" key="1">
    <source>
        <dbReference type="EMBL" id="TFY76379.1"/>
    </source>
</evidence>
<name>A0A4Y9ZSA8_9AGAM</name>
<evidence type="ECO:0000313" key="2">
    <source>
        <dbReference type="Proteomes" id="UP000298061"/>
    </source>
</evidence>
<protein>
    <submittedName>
        <fullName evidence="1">Uncharacterized protein</fullName>
    </submittedName>
</protein>
<proteinExistence type="predicted"/>
<gene>
    <name evidence="1" type="ORF">EWM64_g7630</name>
</gene>
<keyword evidence="2" id="KW-1185">Reference proteome</keyword>
<dbReference type="Gene3D" id="3.40.50.1820">
    <property type="entry name" value="alpha/beta hydrolase"/>
    <property type="match status" value="1"/>
</dbReference>
<accession>A0A4Y9ZSA8</accession>
<dbReference type="Proteomes" id="UP000298061">
    <property type="component" value="Unassembled WGS sequence"/>
</dbReference>